<dbReference type="EMBL" id="CADCWN010000402">
    <property type="protein sequence ID" value="CAA9590441.1"/>
    <property type="molecule type" value="Genomic_DNA"/>
</dbReference>
<feature type="domain" description="NAD-dependent epimerase/dehydratase" evidence="1">
    <location>
        <begin position="3"/>
        <end position="212"/>
    </location>
</feature>
<dbReference type="InterPro" id="IPR036291">
    <property type="entry name" value="NAD(P)-bd_dom_sf"/>
</dbReference>
<evidence type="ECO:0000259" key="1">
    <source>
        <dbReference type="Pfam" id="PF01370"/>
    </source>
</evidence>
<dbReference type="InterPro" id="IPR001509">
    <property type="entry name" value="Epimerase_deHydtase"/>
</dbReference>
<dbReference type="InterPro" id="IPR050177">
    <property type="entry name" value="Lipid_A_modif_metabolic_enz"/>
</dbReference>
<accession>A0A6J4VXF0</accession>
<organism evidence="2">
    <name type="scientific">uncultured Thermomicrobiales bacterium</name>
    <dbReference type="NCBI Taxonomy" id="1645740"/>
    <lineage>
        <taxon>Bacteria</taxon>
        <taxon>Pseudomonadati</taxon>
        <taxon>Thermomicrobiota</taxon>
        <taxon>Thermomicrobia</taxon>
        <taxon>Thermomicrobiales</taxon>
        <taxon>environmental samples</taxon>
    </lineage>
</organism>
<dbReference type="Pfam" id="PF01370">
    <property type="entry name" value="Epimerase"/>
    <property type="match status" value="1"/>
</dbReference>
<proteinExistence type="predicted"/>
<dbReference type="SUPFAM" id="SSF51735">
    <property type="entry name" value="NAD(P)-binding Rossmann-fold domains"/>
    <property type="match status" value="1"/>
</dbReference>
<gene>
    <name evidence="2" type="ORF">AVDCRST_MAG18-5035</name>
</gene>
<dbReference type="PANTHER" id="PTHR43245">
    <property type="entry name" value="BIFUNCTIONAL POLYMYXIN RESISTANCE PROTEIN ARNA"/>
    <property type="match status" value="1"/>
</dbReference>
<protein>
    <recommendedName>
        <fullName evidence="1">NAD-dependent epimerase/dehydratase domain-containing protein</fullName>
    </recommendedName>
</protein>
<dbReference type="AlphaFoldDB" id="A0A6J4VXF0"/>
<reference evidence="2" key="1">
    <citation type="submission" date="2020-02" db="EMBL/GenBank/DDBJ databases">
        <authorList>
            <person name="Meier V. D."/>
        </authorList>
    </citation>
    <scope>NUCLEOTIDE SEQUENCE</scope>
    <source>
        <strain evidence="2">AVDCRST_MAG18</strain>
    </source>
</reference>
<evidence type="ECO:0000313" key="2">
    <source>
        <dbReference type="EMBL" id="CAA9590441.1"/>
    </source>
</evidence>
<name>A0A6J4VXF0_9BACT</name>
<sequence>MKILIIGGTGLISTGITHQLLDRGEEITVFNRGRSGFEGGDRVAQIVGDRTDLARFEAQMVEAGPFDCVLDMRCFTPAEAESAVRSFRGRAGQYLFCSTVDVYNKPAARYPITEDELLREGPGVFSYAHDKAECERIFLAAHGRGDFAVTIIRPAHTYGEGSTVLHTFRGATTYLDRLRKGKPVIVHGDGTSLWVSCHRDDVAWAFAAAVGDERTYGRAYQVTGEEWLTWNRYTELVAEALGAPPPTIVHIPTDLLAALAPERAFWCAHNFAGNNIFDNARARDELGFRPTIPFLEGVRRTIAWLDAHDRIDDSDADPFDDRVIAAWRRLGGAIRSELAGIEDGQ</sequence>
<dbReference type="Gene3D" id="3.40.50.720">
    <property type="entry name" value="NAD(P)-binding Rossmann-like Domain"/>
    <property type="match status" value="1"/>
</dbReference>